<sequence length="204" mass="23291">MDLFKSYLNNETNCEISSSNKCCLISGELLTNNHITLDCGHMFNLNELYNEVVQQKAKVNFYSNKIKVNEIRCPYCRIITPKILPYFKYYNNKLIYGVNSPIQFSLQLYECEYKGKKGNCCGKSACITNSGTLCNNHIKYTHSEEELIKTLDSNVIACLKKKTITELKAELKKHSKKTSGNKDELVIRLLLTNIVKQGIILSNV</sequence>
<dbReference type="Gene3D" id="1.10.720.30">
    <property type="entry name" value="SAP domain"/>
    <property type="match status" value="1"/>
</dbReference>
<organism evidence="2">
    <name type="scientific">viral metagenome</name>
    <dbReference type="NCBI Taxonomy" id="1070528"/>
    <lineage>
        <taxon>unclassified sequences</taxon>
        <taxon>metagenomes</taxon>
        <taxon>organismal metagenomes</taxon>
    </lineage>
</organism>
<evidence type="ECO:0000259" key="1">
    <source>
        <dbReference type="Pfam" id="PF02037"/>
    </source>
</evidence>
<dbReference type="InterPro" id="IPR036361">
    <property type="entry name" value="SAP_dom_sf"/>
</dbReference>
<dbReference type="InterPro" id="IPR003034">
    <property type="entry name" value="SAP_dom"/>
</dbReference>
<evidence type="ECO:0000313" key="2">
    <source>
        <dbReference type="EMBL" id="QHT01802.1"/>
    </source>
</evidence>
<proteinExistence type="predicted"/>
<name>A0A6C0CCD1_9ZZZZ</name>
<dbReference type="Pfam" id="PF02037">
    <property type="entry name" value="SAP"/>
    <property type="match status" value="1"/>
</dbReference>
<accession>A0A6C0CCD1</accession>
<dbReference type="AlphaFoldDB" id="A0A6C0CCD1"/>
<dbReference type="SUPFAM" id="SSF68906">
    <property type="entry name" value="SAP domain"/>
    <property type="match status" value="1"/>
</dbReference>
<feature type="domain" description="SAP" evidence="1">
    <location>
        <begin position="159"/>
        <end position="189"/>
    </location>
</feature>
<protein>
    <recommendedName>
        <fullName evidence="1">SAP domain-containing protein</fullName>
    </recommendedName>
</protein>
<reference evidence="2" key="1">
    <citation type="journal article" date="2020" name="Nature">
        <title>Giant virus diversity and host interactions through global metagenomics.</title>
        <authorList>
            <person name="Schulz F."/>
            <person name="Roux S."/>
            <person name="Paez-Espino D."/>
            <person name="Jungbluth S."/>
            <person name="Walsh D.A."/>
            <person name="Denef V.J."/>
            <person name="McMahon K.D."/>
            <person name="Konstantinidis K.T."/>
            <person name="Eloe-Fadrosh E.A."/>
            <person name="Kyrpides N.C."/>
            <person name="Woyke T."/>
        </authorList>
    </citation>
    <scope>NUCLEOTIDE SEQUENCE</scope>
    <source>
        <strain evidence="2">GVMAG-M-3300020523-10</strain>
    </source>
</reference>
<dbReference type="EMBL" id="MN739381">
    <property type="protein sequence ID" value="QHT01802.1"/>
    <property type="molecule type" value="Genomic_DNA"/>
</dbReference>